<protein>
    <submittedName>
        <fullName evidence="2">Uncharacterized protein</fullName>
    </submittedName>
</protein>
<organism evidence="2">
    <name type="scientific">Picea glauca</name>
    <name type="common">White spruce</name>
    <name type="synonym">Pinus glauca</name>
    <dbReference type="NCBI Taxonomy" id="3330"/>
    <lineage>
        <taxon>Eukaryota</taxon>
        <taxon>Viridiplantae</taxon>
        <taxon>Streptophyta</taxon>
        <taxon>Embryophyta</taxon>
        <taxon>Tracheophyta</taxon>
        <taxon>Spermatophyta</taxon>
        <taxon>Pinopsida</taxon>
        <taxon>Pinidae</taxon>
        <taxon>Conifers I</taxon>
        <taxon>Pinales</taxon>
        <taxon>Pinaceae</taxon>
        <taxon>Picea</taxon>
    </lineage>
</organism>
<geneLocation type="mitochondrion" evidence="2"/>
<feature type="transmembrane region" description="Helical" evidence="1">
    <location>
        <begin position="36"/>
        <end position="56"/>
    </location>
</feature>
<proteinExistence type="predicted"/>
<sequence>MLCEPSLACGCYLCDAHNCKLLLQQHIPIMLWDFVFHNNILTLAMCVCFDTTWITIGRQMWFMRHYPHEKLCQYKRWLWGASSSVDVIASSLATILTSPTVSMSCFMGIGYGFYTSY</sequence>
<gene>
    <name evidence="2" type="ORF">ABT39_MTgene4955</name>
</gene>
<dbReference type="EMBL" id="LKAM01000006">
    <property type="protein sequence ID" value="KUM47960.1"/>
    <property type="molecule type" value="Genomic_DNA"/>
</dbReference>
<keyword evidence="1" id="KW-1133">Transmembrane helix</keyword>
<comment type="caution">
    <text evidence="2">The sequence shown here is derived from an EMBL/GenBank/DDBJ whole genome shotgun (WGS) entry which is preliminary data.</text>
</comment>
<keyword evidence="2" id="KW-0496">Mitochondrion</keyword>
<reference evidence="2" key="1">
    <citation type="journal article" date="2015" name="Genome Biol. Evol.">
        <title>Organellar Genomes of White Spruce (Picea glauca): Assembly and Annotation.</title>
        <authorList>
            <person name="Jackman S.D."/>
            <person name="Warren R.L."/>
            <person name="Gibb E.A."/>
            <person name="Vandervalk B.P."/>
            <person name="Mohamadi H."/>
            <person name="Chu J."/>
            <person name="Raymond A."/>
            <person name="Pleasance S."/>
            <person name="Coope R."/>
            <person name="Wildung M.R."/>
            <person name="Ritland C.E."/>
            <person name="Bousquet J."/>
            <person name="Jones S.J."/>
            <person name="Bohlmann J."/>
            <person name="Birol I."/>
        </authorList>
    </citation>
    <scope>NUCLEOTIDE SEQUENCE [LARGE SCALE GENOMIC DNA]</scope>
    <source>
        <tissue evidence="2">Flushing bud</tissue>
    </source>
</reference>
<keyword evidence="1" id="KW-0812">Transmembrane</keyword>
<keyword evidence="1" id="KW-0472">Membrane</keyword>
<dbReference type="AlphaFoldDB" id="A0A117NH78"/>
<evidence type="ECO:0000256" key="1">
    <source>
        <dbReference type="SAM" id="Phobius"/>
    </source>
</evidence>
<evidence type="ECO:0000313" key="2">
    <source>
        <dbReference type="EMBL" id="KUM47960.1"/>
    </source>
</evidence>
<accession>A0A117NH78</accession>
<name>A0A117NH78_PICGL</name>